<protein>
    <submittedName>
        <fullName evidence="1">Uncharacterized protein</fullName>
    </submittedName>
</protein>
<accession>A0A6J5MJS5</accession>
<evidence type="ECO:0000313" key="1">
    <source>
        <dbReference type="EMBL" id="CAB4145380.1"/>
    </source>
</evidence>
<sequence>MTVYTDLFNEAIDDLITTLATITNLRVTTDPQKINPPCVFLDAPTFDSWSSAIVKMTFAVKVISLGPGNLDAMRNILSITALMLAKKVAVTAGRPGFITIGGQDFPCYDLDISLQAQASA</sequence>
<organism evidence="1">
    <name type="scientific">uncultured Caudovirales phage</name>
    <dbReference type="NCBI Taxonomy" id="2100421"/>
    <lineage>
        <taxon>Viruses</taxon>
        <taxon>Duplodnaviria</taxon>
        <taxon>Heunggongvirae</taxon>
        <taxon>Uroviricota</taxon>
        <taxon>Caudoviricetes</taxon>
        <taxon>Peduoviridae</taxon>
        <taxon>Maltschvirus</taxon>
        <taxon>Maltschvirus maltsch</taxon>
    </lineage>
</organism>
<proteinExistence type="predicted"/>
<gene>
    <name evidence="1" type="ORF">UFOVP492_8</name>
</gene>
<dbReference type="EMBL" id="LR796454">
    <property type="protein sequence ID" value="CAB4145380.1"/>
    <property type="molecule type" value="Genomic_DNA"/>
</dbReference>
<reference evidence="1" key="1">
    <citation type="submission" date="2020-04" db="EMBL/GenBank/DDBJ databases">
        <authorList>
            <person name="Chiriac C."/>
            <person name="Salcher M."/>
            <person name="Ghai R."/>
            <person name="Kavagutti S V."/>
        </authorList>
    </citation>
    <scope>NUCLEOTIDE SEQUENCE</scope>
</reference>
<name>A0A6J5MJS5_9CAUD</name>